<evidence type="ECO:0000256" key="1">
    <source>
        <dbReference type="ARBA" id="ARBA00022723"/>
    </source>
</evidence>
<dbReference type="GO" id="GO:0000981">
    <property type="term" value="F:DNA-binding transcription factor activity, RNA polymerase II-specific"/>
    <property type="evidence" value="ECO:0007669"/>
    <property type="project" value="TreeGrafter"/>
</dbReference>
<dbReference type="OrthoDB" id="6077919at2759"/>
<dbReference type="FunFam" id="3.30.160.60:FF:000072">
    <property type="entry name" value="zinc finger protein 143 isoform X1"/>
    <property type="match status" value="1"/>
</dbReference>
<evidence type="ECO:0000256" key="5">
    <source>
        <dbReference type="PROSITE-ProRule" id="PRU00042"/>
    </source>
</evidence>
<dbReference type="FunFam" id="3.30.160.60:FF:000688">
    <property type="entry name" value="zinc finger protein 197 isoform X1"/>
    <property type="match status" value="1"/>
</dbReference>
<feature type="domain" description="C2H2-type" evidence="6">
    <location>
        <begin position="73"/>
        <end position="102"/>
    </location>
</feature>
<dbReference type="InterPro" id="IPR013087">
    <property type="entry name" value="Znf_C2H2_type"/>
</dbReference>
<comment type="caution">
    <text evidence="7">The sequence shown here is derived from an EMBL/GenBank/DDBJ whole genome shotgun (WGS) entry which is preliminary data.</text>
</comment>
<keyword evidence="8" id="KW-1185">Reference proteome</keyword>
<protein>
    <recommendedName>
        <fullName evidence="6">C2H2-type domain-containing protein</fullName>
    </recommendedName>
</protein>
<evidence type="ECO:0000256" key="3">
    <source>
        <dbReference type="ARBA" id="ARBA00022771"/>
    </source>
</evidence>
<gene>
    <name evidence="7" type="ORF">Poli38472_005939</name>
</gene>
<dbReference type="Proteomes" id="UP000794436">
    <property type="component" value="Unassembled WGS sequence"/>
</dbReference>
<dbReference type="Pfam" id="PF00096">
    <property type="entry name" value="zf-C2H2"/>
    <property type="match status" value="4"/>
</dbReference>
<keyword evidence="4" id="KW-0862">Zinc</keyword>
<dbReference type="SUPFAM" id="SSF57667">
    <property type="entry name" value="beta-beta-alpha zinc fingers"/>
    <property type="match status" value="2"/>
</dbReference>
<dbReference type="PROSITE" id="PS50157">
    <property type="entry name" value="ZINC_FINGER_C2H2_2"/>
    <property type="match status" value="4"/>
</dbReference>
<proteinExistence type="predicted"/>
<dbReference type="GO" id="GO:0031519">
    <property type="term" value="C:PcG protein complex"/>
    <property type="evidence" value="ECO:0007669"/>
    <property type="project" value="TreeGrafter"/>
</dbReference>
<name>A0A8K1CTS7_PYTOL</name>
<feature type="domain" description="C2H2-type" evidence="6">
    <location>
        <begin position="105"/>
        <end position="130"/>
    </location>
</feature>
<feature type="domain" description="C2H2-type" evidence="6">
    <location>
        <begin position="43"/>
        <end position="72"/>
    </location>
</feature>
<dbReference type="GO" id="GO:0005667">
    <property type="term" value="C:transcription regulator complex"/>
    <property type="evidence" value="ECO:0007669"/>
    <property type="project" value="TreeGrafter"/>
</dbReference>
<evidence type="ECO:0000313" key="7">
    <source>
        <dbReference type="EMBL" id="TMW68471.1"/>
    </source>
</evidence>
<reference evidence="7" key="1">
    <citation type="submission" date="2019-03" db="EMBL/GenBank/DDBJ databases">
        <title>Long read genome sequence of the mycoparasitic Pythium oligandrum ATCC 38472 isolated from sugarbeet rhizosphere.</title>
        <authorList>
            <person name="Gaulin E."/>
        </authorList>
    </citation>
    <scope>NUCLEOTIDE SEQUENCE</scope>
    <source>
        <strain evidence="7">ATCC 38472_TT</strain>
    </source>
</reference>
<organism evidence="7 8">
    <name type="scientific">Pythium oligandrum</name>
    <name type="common">Mycoparasitic fungus</name>
    <dbReference type="NCBI Taxonomy" id="41045"/>
    <lineage>
        <taxon>Eukaryota</taxon>
        <taxon>Sar</taxon>
        <taxon>Stramenopiles</taxon>
        <taxon>Oomycota</taxon>
        <taxon>Peronosporomycetes</taxon>
        <taxon>Pythiales</taxon>
        <taxon>Pythiaceae</taxon>
        <taxon>Pythium</taxon>
    </lineage>
</organism>
<dbReference type="PANTHER" id="PTHR14003">
    <property type="entry name" value="TRANSCRIPTIONAL REPRESSOR PROTEIN YY"/>
    <property type="match status" value="1"/>
</dbReference>
<dbReference type="GO" id="GO:0000785">
    <property type="term" value="C:chromatin"/>
    <property type="evidence" value="ECO:0007669"/>
    <property type="project" value="TreeGrafter"/>
</dbReference>
<sequence>MTSTPTEMQERPFVCPEPHCQQRFKRKFTLKEHYKTHTGEKPFECPVKSCGKTFTTSGNLARHKRLHPWLKPLVCSVDSCGRSFATEERMEQHMKTHFKSPQVLHSCTIPGCSKQFTTTGNLTRHIKQQHFDVVQAGDLTASPQRTVQSPLTVEEMQPVGFDLAHSHAPSFDDGLVMSDEEILETLSCLFDW</sequence>
<evidence type="ECO:0000313" key="8">
    <source>
        <dbReference type="Proteomes" id="UP000794436"/>
    </source>
</evidence>
<dbReference type="GO" id="GO:0000978">
    <property type="term" value="F:RNA polymerase II cis-regulatory region sequence-specific DNA binding"/>
    <property type="evidence" value="ECO:0007669"/>
    <property type="project" value="TreeGrafter"/>
</dbReference>
<dbReference type="PANTHER" id="PTHR14003:SF19">
    <property type="entry name" value="YY2 TRANSCRIPTION FACTOR"/>
    <property type="match status" value="1"/>
</dbReference>
<accession>A0A8K1CTS7</accession>
<dbReference type="SMART" id="SM00355">
    <property type="entry name" value="ZnF_C2H2"/>
    <property type="match status" value="4"/>
</dbReference>
<keyword evidence="3 5" id="KW-0863">Zinc-finger</keyword>
<dbReference type="GO" id="GO:0008270">
    <property type="term" value="F:zinc ion binding"/>
    <property type="evidence" value="ECO:0007669"/>
    <property type="project" value="UniProtKB-KW"/>
</dbReference>
<dbReference type="InterPro" id="IPR036236">
    <property type="entry name" value="Znf_C2H2_sf"/>
</dbReference>
<evidence type="ECO:0000259" key="6">
    <source>
        <dbReference type="PROSITE" id="PS50157"/>
    </source>
</evidence>
<evidence type="ECO:0000256" key="2">
    <source>
        <dbReference type="ARBA" id="ARBA00022737"/>
    </source>
</evidence>
<dbReference type="PROSITE" id="PS00028">
    <property type="entry name" value="ZINC_FINGER_C2H2_1"/>
    <property type="match status" value="4"/>
</dbReference>
<keyword evidence="2" id="KW-0677">Repeat</keyword>
<evidence type="ECO:0000256" key="4">
    <source>
        <dbReference type="ARBA" id="ARBA00022833"/>
    </source>
</evidence>
<dbReference type="EMBL" id="SPLM01000002">
    <property type="protein sequence ID" value="TMW68471.1"/>
    <property type="molecule type" value="Genomic_DNA"/>
</dbReference>
<feature type="domain" description="C2H2-type" evidence="6">
    <location>
        <begin position="13"/>
        <end position="42"/>
    </location>
</feature>
<dbReference type="AlphaFoldDB" id="A0A8K1CTS7"/>
<keyword evidence="1" id="KW-0479">Metal-binding</keyword>
<dbReference type="Gene3D" id="3.30.160.60">
    <property type="entry name" value="Classic Zinc Finger"/>
    <property type="match status" value="4"/>
</dbReference>